<dbReference type="InterPro" id="IPR015943">
    <property type="entry name" value="WD40/YVTN_repeat-like_dom_sf"/>
</dbReference>
<dbReference type="PROSITE" id="PS50082">
    <property type="entry name" value="WD_REPEATS_2"/>
    <property type="match status" value="3"/>
</dbReference>
<dbReference type="InterPro" id="IPR001680">
    <property type="entry name" value="WD40_rpt"/>
</dbReference>
<dbReference type="Proteomes" id="UP000683360">
    <property type="component" value="Unassembled WGS sequence"/>
</dbReference>
<dbReference type="PANTHER" id="PTHR44464">
    <property type="entry name" value="WD REPEAT-CONTAINING PROTEIN 17"/>
    <property type="match status" value="1"/>
</dbReference>
<dbReference type="PANTHER" id="PTHR44464:SF1">
    <property type="entry name" value="WD REPEAT-CONTAINING PROTEIN 17"/>
    <property type="match status" value="1"/>
</dbReference>
<feature type="repeat" description="WD" evidence="3">
    <location>
        <begin position="226"/>
        <end position="260"/>
    </location>
</feature>
<evidence type="ECO:0000313" key="4">
    <source>
        <dbReference type="EMBL" id="CAG2241578.1"/>
    </source>
</evidence>
<name>A0A8S3UDG5_MYTED</name>
<comment type="caution">
    <text evidence="4">The sequence shown here is derived from an EMBL/GenBank/DDBJ whole genome shotgun (WGS) entry which is preliminary data.</text>
</comment>
<dbReference type="PROSITE" id="PS00678">
    <property type="entry name" value="WD_REPEATS_1"/>
    <property type="match status" value="2"/>
</dbReference>
<gene>
    <name evidence="4" type="ORF">MEDL_53778</name>
</gene>
<reference evidence="4" key="1">
    <citation type="submission" date="2021-03" db="EMBL/GenBank/DDBJ databases">
        <authorList>
            <person name="Bekaert M."/>
        </authorList>
    </citation>
    <scope>NUCLEOTIDE SEQUENCE</scope>
</reference>
<organism evidence="4 5">
    <name type="scientific">Mytilus edulis</name>
    <name type="common">Blue mussel</name>
    <dbReference type="NCBI Taxonomy" id="6550"/>
    <lineage>
        <taxon>Eukaryota</taxon>
        <taxon>Metazoa</taxon>
        <taxon>Spiralia</taxon>
        <taxon>Lophotrochozoa</taxon>
        <taxon>Mollusca</taxon>
        <taxon>Bivalvia</taxon>
        <taxon>Autobranchia</taxon>
        <taxon>Pteriomorphia</taxon>
        <taxon>Mytilida</taxon>
        <taxon>Mytiloidea</taxon>
        <taxon>Mytilidae</taxon>
        <taxon>Mytilinae</taxon>
        <taxon>Mytilus</taxon>
    </lineage>
</organism>
<feature type="repeat" description="WD" evidence="3">
    <location>
        <begin position="140"/>
        <end position="182"/>
    </location>
</feature>
<dbReference type="Gene3D" id="2.130.10.10">
    <property type="entry name" value="YVTN repeat-like/Quinoprotein amine dehydrogenase"/>
    <property type="match status" value="2"/>
</dbReference>
<dbReference type="EMBL" id="CAJPWZ010002590">
    <property type="protein sequence ID" value="CAG2241578.1"/>
    <property type="molecule type" value="Genomic_DNA"/>
</dbReference>
<dbReference type="CDD" id="cd00200">
    <property type="entry name" value="WD40"/>
    <property type="match status" value="1"/>
</dbReference>
<accession>A0A8S3UDG5</accession>
<keyword evidence="2" id="KW-0677">Repeat</keyword>
<dbReference type="InterPro" id="IPR036322">
    <property type="entry name" value="WD40_repeat_dom_sf"/>
</dbReference>
<evidence type="ECO:0000256" key="1">
    <source>
        <dbReference type="ARBA" id="ARBA00022574"/>
    </source>
</evidence>
<dbReference type="SUPFAM" id="SSF50978">
    <property type="entry name" value="WD40 repeat-like"/>
    <property type="match status" value="1"/>
</dbReference>
<feature type="repeat" description="WD" evidence="3">
    <location>
        <begin position="183"/>
        <end position="225"/>
    </location>
</feature>
<keyword evidence="5" id="KW-1185">Reference proteome</keyword>
<proteinExistence type="predicted"/>
<dbReference type="AlphaFoldDB" id="A0A8S3UDG5"/>
<dbReference type="OrthoDB" id="2161379at2759"/>
<dbReference type="Pfam" id="PF00400">
    <property type="entry name" value="WD40"/>
    <property type="match status" value="4"/>
</dbReference>
<evidence type="ECO:0000313" key="5">
    <source>
        <dbReference type="Proteomes" id="UP000683360"/>
    </source>
</evidence>
<dbReference type="InterPro" id="IPR019775">
    <property type="entry name" value="WD40_repeat_CS"/>
</dbReference>
<sequence>MCELLYCKNLPGNEGVIYSICWAPADLNCLVAGTSKKGIFIWNYTTNRITQRFHEHGESPVFGVAWNQSDSRRIMSVGQDTYCIIRLVNGEVIQKYRHPEPVFGCDWSPHNKDMLVTGCGDMKVRVYYIPTTADAPLKVFTGHTAKVFKVKWCPLRESIICSGSDDGTVRVWDYTQGACICVLNGHTAPIRGLLWNTEIPYLLITGSWDYSIRIWDLRDGACIDTILDHGADVYGLTSHPDRPFLIASSSRDSTVRLWNITPLVQPLEMNIIAGKPWSEIFGTVETAMVPGQNPLMIGRASIERKIKQLELAGLKDVRPQTLKVFSKFFSQPAGGNNLWDLVSVVQGMDDALLGENYSKGIMHVKHLTKFKASEAQTLEMAKMSKFGGGIGAPTREEHLKESAKMHMQLGNIQRYCEVLVELGQWEKALAVSPGVSLEYWKSLTKRYALRLIKDESDEVVPFGVAVGDTELLISNFTTRGQLFEAVLTAQVACEGTFIPQQNSSSSPGIPNGTDLPTKQEEKLLRSCVQRLADWYFYNGSPILSACCYLSKDDVKGAIGILIRGHELELAVAMGTVLGNVSEQTYLAIEYLSRRCEHHSKWELAIDLLKLIPDNSLLLAKCCSRCSASKDEINSLHKRAGLPSTEDCLTEAEKLKNVINCFECAKYYLLSPSPEIGLNIGLQDVKKKLSSGYWDIDEVFSVLQLISCIRSDKLEQNNEMRYEVLCLCSYIGALMAIRKGYDQIVLFLLSLARTLMQRHNLTLPITDQMIEKEQKAWNVILNHKDERSLTFEIDVTSLNVSPDILTDFQNLVKKAGVEKSLVGVGPDLVASSHLPSHSDVHISVITGTRIMVSCKDVT</sequence>
<protein>
    <submittedName>
        <fullName evidence="4">WD repeat-containing protein 17</fullName>
    </submittedName>
</protein>
<keyword evidence="1 3" id="KW-0853">WD repeat</keyword>
<dbReference type="PRINTS" id="PR00320">
    <property type="entry name" value="GPROTEINBRPT"/>
</dbReference>
<evidence type="ECO:0000256" key="3">
    <source>
        <dbReference type="PROSITE-ProRule" id="PRU00221"/>
    </source>
</evidence>
<evidence type="ECO:0000256" key="2">
    <source>
        <dbReference type="ARBA" id="ARBA00022737"/>
    </source>
</evidence>
<dbReference type="SMART" id="SM00320">
    <property type="entry name" value="WD40"/>
    <property type="match status" value="6"/>
</dbReference>
<dbReference type="PROSITE" id="PS50294">
    <property type="entry name" value="WD_REPEATS_REGION"/>
    <property type="match status" value="3"/>
</dbReference>
<dbReference type="InterPro" id="IPR020472">
    <property type="entry name" value="WD40_PAC1"/>
</dbReference>